<dbReference type="RefSeq" id="WP_171353769.1">
    <property type="nucleotide sequence ID" value="NZ_VTXP01000015.1"/>
</dbReference>
<dbReference type="Proteomes" id="UP000576645">
    <property type="component" value="Unassembled WGS sequence"/>
</dbReference>
<organism evidence="2 3">
    <name type="scientific">Vibrio coralliilyticus</name>
    <dbReference type="NCBI Taxonomy" id="190893"/>
    <lineage>
        <taxon>Bacteria</taxon>
        <taxon>Pseudomonadati</taxon>
        <taxon>Pseudomonadota</taxon>
        <taxon>Gammaproteobacteria</taxon>
        <taxon>Vibrionales</taxon>
        <taxon>Vibrionaceae</taxon>
        <taxon>Vibrio</taxon>
    </lineage>
</organism>
<comment type="caution">
    <text evidence="2">The sequence shown here is derived from an EMBL/GenBank/DDBJ whole genome shotgun (WGS) entry which is preliminary data.</text>
</comment>
<dbReference type="EMBL" id="VTXP01000015">
    <property type="protein sequence ID" value="NOJ25271.1"/>
    <property type="molecule type" value="Genomic_DNA"/>
</dbReference>
<proteinExistence type="predicted"/>
<keyword evidence="1" id="KW-0472">Membrane</keyword>
<sequence length="136" mass="14455">MEIDDVVNECMWMLTILLMGAAIGGLGANSGDGFILIDANAYLCAAGAGVFTALVMFKIRKAKGYTAGDKIGLKVSNATVLPVFIWPFFIGKLGYAPKLLVPTVSDLLAAFIYAFVFLSVSSLGLILTEHKTENCV</sequence>
<evidence type="ECO:0000313" key="3">
    <source>
        <dbReference type="Proteomes" id="UP000576645"/>
    </source>
</evidence>
<name>A0AAP7DFE9_9VIBR</name>
<feature type="transmembrane region" description="Helical" evidence="1">
    <location>
        <begin position="34"/>
        <end position="57"/>
    </location>
</feature>
<evidence type="ECO:0000313" key="2">
    <source>
        <dbReference type="EMBL" id="NOJ25271.1"/>
    </source>
</evidence>
<gene>
    <name evidence="2" type="ORF">F0238_21330</name>
</gene>
<evidence type="ECO:0000256" key="1">
    <source>
        <dbReference type="SAM" id="Phobius"/>
    </source>
</evidence>
<keyword evidence="1" id="KW-0812">Transmembrane</keyword>
<reference evidence="2 3" key="1">
    <citation type="submission" date="2019-09" db="EMBL/GenBank/DDBJ databases">
        <title>Draft genome sequencing and comparative genomics of hatchery-associated Vibrios.</title>
        <authorList>
            <person name="Kehlet-Delgado H."/>
            <person name="Mueller R.S."/>
        </authorList>
    </citation>
    <scope>NUCLEOTIDE SEQUENCE [LARGE SCALE GENOMIC DNA]</scope>
    <source>
        <strain evidence="2 3">09-121-3</strain>
    </source>
</reference>
<feature type="transmembrane region" description="Helical" evidence="1">
    <location>
        <begin position="107"/>
        <end position="127"/>
    </location>
</feature>
<accession>A0AAP7DFE9</accession>
<feature type="transmembrane region" description="Helical" evidence="1">
    <location>
        <begin position="12"/>
        <end position="28"/>
    </location>
</feature>
<feature type="transmembrane region" description="Helical" evidence="1">
    <location>
        <begin position="78"/>
        <end position="95"/>
    </location>
</feature>
<dbReference type="AlphaFoldDB" id="A0AAP7DFE9"/>
<keyword evidence="1" id="KW-1133">Transmembrane helix</keyword>
<protein>
    <submittedName>
        <fullName evidence="2">Uncharacterized protein</fullName>
    </submittedName>
</protein>